<evidence type="ECO:0000256" key="1">
    <source>
        <dbReference type="ARBA" id="ARBA00004162"/>
    </source>
</evidence>
<name>A0ABD1S0K4_9LAMI</name>
<keyword evidence="9" id="KW-0472">Membrane</keyword>
<keyword evidence="3" id="KW-0723">Serine/threonine-protein kinase</keyword>
<evidence type="ECO:0000313" key="12">
    <source>
        <dbReference type="EMBL" id="KAL2493739.1"/>
    </source>
</evidence>
<dbReference type="AlphaFoldDB" id="A0ABD1S0K4"/>
<proteinExistence type="predicted"/>
<evidence type="ECO:0000256" key="4">
    <source>
        <dbReference type="ARBA" id="ARBA00022679"/>
    </source>
</evidence>
<keyword evidence="5" id="KW-0812">Transmembrane</keyword>
<protein>
    <recommendedName>
        <fullName evidence="2">non-specific serine/threonine protein kinase</fullName>
        <ecNumber evidence="2">2.7.11.1</ecNumber>
    </recommendedName>
</protein>
<sequence>MTNIYHMPGTINSFYFSISPDSSFLRPRYSAQLAGSASTKNFIYSPENGGIGTSRSWFTYDELAKATNGFSANYLLGEGGFGCVYKRVLEDGREVTARVQS</sequence>
<evidence type="ECO:0000256" key="9">
    <source>
        <dbReference type="ARBA" id="ARBA00023136"/>
    </source>
</evidence>
<dbReference type="PANTHER" id="PTHR47982:SF32">
    <property type="entry name" value="NON-SPECIFIC SERINE_THREONINE PROTEIN KINASE"/>
    <property type="match status" value="1"/>
</dbReference>
<dbReference type="EC" id="2.7.11.1" evidence="2"/>
<keyword evidence="3" id="KW-0418">Kinase</keyword>
<comment type="caution">
    <text evidence="12">The sequence shown here is derived from an EMBL/GenBank/DDBJ whole genome shotgun (WGS) entry which is preliminary data.</text>
</comment>
<evidence type="ECO:0000256" key="3">
    <source>
        <dbReference type="ARBA" id="ARBA00022527"/>
    </source>
</evidence>
<evidence type="ECO:0000313" key="13">
    <source>
        <dbReference type="Proteomes" id="UP001604277"/>
    </source>
</evidence>
<evidence type="ECO:0000256" key="11">
    <source>
        <dbReference type="ARBA" id="ARBA00048679"/>
    </source>
</evidence>
<dbReference type="PANTHER" id="PTHR47982">
    <property type="entry name" value="PROLINE-RICH RECEPTOR-LIKE PROTEIN KINASE PERK4"/>
    <property type="match status" value="1"/>
</dbReference>
<dbReference type="GO" id="GO:0004674">
    <property type="term" value="F:protein serine/threonine kinase activity"/>
    <property type="evidence" value="ECO:0007669"/>
    <property type="project" value="UniProtKB-KW"/>
</dbReference>
<dbReference type="InterPro" id="IPR011009">
    <property type="entry name" value="Kinase-like_dom_sf"/>
</dbReference>
<evidence type="ECO:0000256" key="2">
    <source>
        <dbReference type="ARBA" id="ARBA00012513"/>
    </source>
</evidence>
<reference evidence="13" key="1">
    <citation type="submission" date="2024-07" db="EMBL/GenBank/DDBJ databases">
        <title>Two chromosome-level genome assemblies of Korean endemic species Abeliophyllum distichum and Forsythia ovata (Oleaceae).</title>
        <authorList>
            <person name="Jang H."/>
        </authorList>
    </citation>
    <scope>NUCLEOTIDE SEQUENCE [LARGE SCALE GENOMIC DNA]</scope>
</reference>
<dbReference type="GO" id="GO:0005524">
    <property type="term" value="F:ATP binding"/>
    <property type="evidence" value="ECO:0007669"/>
    <property type="project" value="UniProtKB-KW"/>
</dbReference>
<comment type="subcellular location">
    <subcellularLocation>
        <location evidence="1">Cell membrane</location>
        <topology evidence="1">Single-pass membrane protein</topology>
    </subcellularLocation>
</comment>
<keyword evidence="8" id="KW-1133">Transmembrane helix</keyword>
<dbReference type="EMBL" id="JBFOLJ010000011">
    <property type="protein sequence ID" value="KAL2493739.1"/>
    <property type="molecule type" value="Genomic_DNA"/>
</dbReference>
<keyword evidence="13" id="KW-1185">Reference proteome</keyword>
<gene>
    <name evidence="12" type="ORF">Fot_37496</name>
</gene>
<keyword evidence="7" id="KW-0067">ATP-binding</keyword>
<dbReference type="SUPFAM" id="SSF56112">
    <property type="entry name" value="Protein kinase-like (PK-like)"/>
    <property type="match status" value="1"/>
</dbReference>
<organism evidence="12 13">
    <name type="scientific">Forsythia ovata</name>
    <dbReference type="NCBI Taxonomy" id="205694"/>
    <lineage>
        <taxon>Eukaryota</taxon>
        <taxon>Viridiplantae</taxon>
        <taxon>Streptophyta</taxon>
        <taxon>Embryophyta</taxon>
        <taxon>Tracheophyta</taxon>
        <taxon>Spermatophyta</taxon>
        <taxon>Magnoliopsida</taxon>
        <taxon>eudicotyledons</taxon>
        <taxon>Gunneridae</taxon>
        <taxon>Pentapetalae</taxon>
        <taxon>asterids</taxon>
        <taxon>lamiids</taxon>
        <taxon>Lamiales</taxon>
        <taxon>Oleaceae</taxon>
        <taxon>Forsythieae</taxon>
        <taxon>Forsythia</taxon>
    </lineage>
</organism>
<comment type="catalytic activity">
    <reaction evidence="10">
        <text>L-threonyl-[protein] + ATP = O-phospho-L-threonyl-[protein] + ADP + H(+)</text>
        <dbReference type="Rhea" id="RHEA:46608"/>
        <dbReference type="Rhea" id="RHEA-COMP:11060"/>
        <dbReference type="Rhea" id="RHEA-COMP:11605"/>
        <dbReference type="ChEBI" id="CHEBI:15378"/>
        <dbReference type="ChEBI" id="CHEBI:30013"/>
        <dbReference type="ChEBI" id="CHEBI:30616"/>
        <dbReference type="ChEBI" id="CHEBI:61977"/>
        <dbReference type="ChEBI" id="CHEBI:456216"/>
        <dbReference type="EC" id="2.7.11.1"/>
    </reaction>
</comment>
<keyword evidence="4" id="KW-0808">Transferase</keyword>
<evidence type="ECO:0000256" key="8">
    <source>
        <dbReference type="ARBA" id="ARBA00022989"/>
    </source>
</evidence>
<keyword evidence="6" id="KW-0547">Nucleotide-binding</keyword>
<evidence type="ECO:0000256" key="5">
    <source>
        <dbReference type="ARBA" id="ARBA00022692"/>
    </source>
</evidence>
<comment type="catalytic activity">
    <reaction evidence="11">
        <text>L-seryl-[protein] + ATP = O-phospho-L-seryl-[protein] + ADP + H(+)</text>
        <dbReference type="Rhea" id="RHEA:17989"/>
        <dbReference type="Rhea" id="RHEA-COMP:9863"/>
        <dbReference type="Rhea" id="RHEA-COMP:11604"/>
        <dbReference type="ChEBI" id="CHEBI:15378"/>
        <dbReference type="ChEBI" id="CHEBI:29999"/>
        <dbReference type="ChEBI" id="CHEBI:30616"/>
        <dbReference type="ChEBI" id="CHEBI:83421"/>
        <dbReference type="ChEBI" id="CHEBI:456216"/>
        <dbReference type="EC" id="2.7.11.1"/>
    </reaction>
</comment>
<evidence type="ECO:0000256" key="10">
    <source>
        <dbReference type="ARBA" id="ARBA00047899"/>
    </source>
</evidence>
<dbReference type="GO" id="GO:0005886">
    <property type="term" value="C:plasma membrane"/>
    <property type="evidence" value="ECO:0007669"/>
    <property type="project" value="UniProtKB-SubCell"/>
</dbReference>
<evidence type="ECO:0000256" key="6">
    <source>
        <dbReference type="ARBA" id="ARBA00022741"/>
    </source>
</evidence>
<dbReference type="Proteomes" id="UP001604277">
    <property type="component" value="Unassembled WGS sequence"/>
</dbReference>
<dbReference type="InterPro" id="IPR047117">
    <property type="entry name" value="PERK1-13-like"/>
</dbReference>
<dbReference type="Gene3D" id="3.30.200.20">
    <property type="entry name" value="Phosphorylase Kinase, domain 1"/>
    <property type="match status" value="1"/>
</dbReference>
<accession>A0ABD1S0K4</accession>
<evidence type="ECO:0000256" key="7">
    <source>
        <dbReference type="ARBA" id="ARBA00022840"/>
    </source>
</evidence>